<dbReference type="EMBL" id="KQ947412">
    <property type="protein sequence ID" value="KUJ18826.1"/>
    <property type="molecule type" value="Genomic_DNA"/>
</dbReference>
<feature type="signal peptide" evidence="1">
    <location>
        <begin position="1"/>
        <end position="22"/>
    </location>
</feature>
<dbReference type="Proteomes" id="UP000070700">
    <property type="component" value="Unassembled WGS sequence"/>
</dbReference>
<dbReference type="GO" id="GO:0008237">
    <property type="term" value="F:metallopeptidase activity"/>
    <property type="evidence" value="ECO:0007669"/>
    <property type="project" value="InterPro"/>
</dbReference>
<dbReference type="Gene3D" id="3.40.390.10">
    <property type="entry name" value="Collagenase (Catalytic Domain)"/>
    <property type="match status" value="1"/>
</dbReference>
<proteinExistence type="predicted"/>
<name>A0A194XFA1_MOLSC</name>
<dbReference type="KEGG" id="psco:LY89DRAFT_732372"/>
<organism evidence="2 3">
    <name type="scientific">Mollisia scopiformis</name>
    <name type="common">Conifer needle endophyte fungus</name>
    <name type="synonym">Phialocephala scopiformis</name>
    <dbReference type="NCBI Taxonomy" id="149040"/>
    <lineage>
        <taxon>Eukaryota</taxon>
        <taxon>Fungi</taxon>
        <taxon>Dikarya</taxon>
        <taxon>Ascomycota</taxon>
        <taxon>Pezizomycotina</taxon>
        <taxon>Leotiomycetes</taxon>
        <taxon>Helotiales</taxon>
        <taxon>Mollisiaceae</taxon>
        <taxon>Mollisia</taxon>
    </lineage>
</organism>
<dbReference type="GeneID" id="28829397"/>
<dbReference type="AlphaFoldDB" id="A0A194XFA1"/>
<keyword evidence="1" id="KW-0732">Signal</keyword>
<evidence type="ECO:0000313" key="2">
    <source>
        <dbReference type="EMBL" id="KUJ18826.1"/>
    </source>
</evidence>
<gene>
    <name evidence="2" type="ORF">LY89DRAFT_732372</name>
</gene>
<feature type="chain" id="PRO_5008268165" evidence="1">
    <location>
        <begin position="23"/>
        <end position="482"/>
    </location>
</feature>
<accession>A0A194XFA1</accession>
<evidence type="ECO:0000313" key="3">
    <source>
        <dbReference type="Proteomes" id="UP000070700"/>
    </source>
</evidence>
<dbReference type="InterPro" id="IPR024079">
    <property type="entry name" value="MetalloPept_cat_dom_sf"/>
</dbReference>
<dbReference type="OrthoDB" id="3779999at2759"/>
<dbReference type="RefSeq" id="XP_018073181.1">
    <property type="nucleotide sequence ID" value="XM_018219671.1"/>
</dbReference>
<sequence>MSLLHRIVFLFSFFCLITVTFSDVVVQSEALQRFANCSDPQKIQIRTAWNEAVQIATWVNARMDFPSPHAELASSGNRNTIKINKMILGVNKYFRVGVFANLLALITQASIYGLAWGWNPSHWSVNISCVDWKGRCAPPGKKGAVAYTTNPETRDGKEGIWMDTMTFCAEFFDEKTQYMGSCDALLVEVQNIYNRYETFGNLDLYRCWGYVVLHELFHLNSLSRVADTGHVWDRKVWYYAPGADIPERKVVYGVILSKVLALLQDRRTGIQETCDDNPEFCSKPINFLGSEPFDVSPANWTLPLPDPVVTVSSAGPFTMPLDPNLLCYEGLYMDASIQPSVSVTFAVLSMETFCQDIDTVILDPNVTTDVPVPYDPGYDDDTLLWIRAGYQVGDPTCTGEVSLLSDECNLQLSTVLTECGSSGLSPQSYGGSRVWGCINWHLRLLLPSLTKAHTAVCLMTICFQAPAFVDTQLRQDLQKYIR</sequence>
<reference evidence="2 3" key="1">
    <citation type="submission" date="2015-10" db="EMBL/GenBank/DDBJ databases">
        <title>Full genome of DAOMC 229536 Phialocephala scopiformis, a fungal endophyte of spruce producing the potent anti-insectan compound rugulosin.</title>
        <authorList>
            <consortium name="DOE Joint Genome Institute"/>
            <person name="Walker A.K."/>
            <person name="Frasz S.L."/>
            <person name="Seifert K.A."/>
            <person name="Miller J.D."/>
            <person name="Mondo S.J."/>
            <person name="Labutti K."/>
            <person name="Lipzen A."/>
            <person name="Dockter R."/>
            <person name="Kennedy M."/>
            <person name="Grigoriev I.V."/>
            <person name="Spatafora J.W."/>
        </authorList>
    </citation>
    <scope>NUCLEOTIDE SEQUENCE [LARGE SCALE GENOMIC DNA]</scope>
    <source>
        <strain evidence="2 3">CBS 120377</strain>
    </source>
</reference>
<protein>
    <submittedName>
        <fullName evidence="2">Uncharacterized protein</fullName>
    </submittedName>
</protein>
<dbReference type="InParanoid" id="A0A194XFA1"/>
<keyword evidence="3" id="KW-1185">Reference proteome</keyword>
<evidence type="ECO:0000256" key="1">
    <source>
        <dbReference type="SAM" id="SignalP"/>
    </source>
</evidence>